<evidence type="ECO:0000313" key="2">
    <source>
        <dbReference type="Proteomes" id="UP001197609"/>
    </source>
</evidence>
<reference evidence="1 2" key="1">
    <citation type="journal article" date="2021" name="bioRxiv">
        <title>Unraveling nitrogen, sulfur and carbon metabolic pathways and microbial community transcriptional responses to substrate deprivation and toxicity stresses in a bioreactor mimicking anoxic brackish coastal sediment conditions.</title>
        <authorList>
            <person name="Martins P.D."/>
            <person name="Echeveste M.J."/>
            <person name="Arshad A."/>
            <person name="Kurth J."/>
            <person name="Ouboter H."/>
            <person name="Jetten M.S.M."/>
            <person name="Welte C.U."/>
        </authorList>
    </citation>
    <scope>NUCLEOTIDE SEQUENCE [LARGE SCALE GENOMIC DNA]</scope>
    <source>
        <strain evidence="1">MAG_38</strain>
    </source>
</reference>
<proteinExistence type="predicted"/>
<accession>A0AAJ1AGJ8</accession>
<dbReference type="InterPro" id="IPR009241">
    <property type="entry name" value="HigB-like"/>
</dbReference>
<organism evidence="1 2">
    <name type="scientific">Candidatus Methylomirabilis tolerans</name>
    <dbReference type="NCBI Taxonomy" id="3123416"/>
    <lineage>
        <taxon>Bacteria</taxon>
        <taxon>Candidatus Methylomirabilota</taxon>
        <taxon>Candidatus Methylomirabilia</taxon>
        <taxon>Candidatus Methylomirabilales</taxon>
        <taxon>Candidatus Methylomirabilaceae</taxon>
        <taxon>Candidatus Methylomirabilis</taxon>
    </lineage>
</organism>
<dbReference type="Proteomes" id="UP001197609">
    <property type="component" value="Unassembled WGS sequence"/>
</dbReference>
<sequence>MPFEIEYFHERVFHEIESWPVDVLADYARLVELLAEYGPALRLPYSRSFGDGLFELRPRGRSGVGRAFYCFLVGKRVVVLHAFLKKSQHTPDRELKLARKRLKGVSDARTDI</sequence>
<dbReference type="Pfam" id="PF05973">
    <property type="entry name" value="Gp49"/>
    <property type="match status" value="1"/>
</dbReference>
<comment type="caution">
    <text evidence="1">The sequence shown here is derived from an EMBL/GenBank/DDBJ whole genome shotgun (WGS) entry which is preliminary data.</text>
</comment>
<dbReference type="AlphaFoldDB" id="A0AAJ1AGJ8"/>
<name>A0AAJ1AGJ8_9BACT</name>
<gene>
    <name evidence="1" type="ORF">K8G79_04025</name>
</gene>
<protein>
    <submittedName>
        <fullName evidence="1">Type II toxin-antitoxin system RelE/ParE family toxin</fullName>
    </submittedName>
</protein>
<evidence type="ECO:0000313" key="1">
    <source>
        <dbReference type="EMBL" id="MBZ0159294.1"/>
    </source>
</evidence>
<dbReference type="EMBL" id="JAIOIU010000040">
    <property type="protein sequence ID" value="MBZ0159294.1"/>
    <property type="molecule type" value="Genomic_DNA"/>
</dbReference>